<comment type="caution">
    <text evidence="4">The sequence shown here is derived from an EMBL/GenBank/DDBJ whole genome shotgun (WGS) entry which is preliminary data.</text>
</comment>
<dbReference type="InterPro" id="IPR050832">
    <property type="entry name" value="Bact_Acetyltransf"/>
</dbReference>
<dbReference type="RefSeq" id="WP_133572352.1">
    <property type="nucleotide sequence ID" value="NZ_SNYR01000002.1"/>
</dbReference>
<sequence length="177" mass="19962">MQVFRATLDQFDQHFDELVEILQLTVNNGAAVGFIAPLSADRASQFWRQNIRPEIESGGRALFLAVEDGKAVGTAQLILAMPDNQPHRGEVSKMMVHPDHRRKGIANQLIEQLEEEARGHHRWQITLDTRTGGGAEPFYHRMGYMVAGIIPNYGKNATDENFHATTYMYKTIDEARA</sequence>
<organism evidence="4 5">
    <name type="scientific">Maritalea mobilis</name>
    <dbReference type="NCBI Taxonomy" id="483324"/>
    <lineage>
        <taxon>Bacteria</taxon>
        <taxon>Pseudomonadati</taxon>
        <taxon>Pseudomonadota</taxon>
        <taxon>Alphaproteobacteria</taxon>
        <taxon>Hyphomicrobiales</taxon>
        <taxon>Devosiaceae</taxon>
        <taxon>Maritalea</taxon>
    </lineage>
</organism>
<dbReference type="GO" id="GO:0005840">
    <property type="term" value="C:ribosome"/>
    <property type="evidence" value="ECO:0007669"/>
    <property type="project" value="UniProtKB-KW"/>
</dbReference>
<keyword evidence="4" id="KW-0689">Ribosomal protein</keyword>
<accession>A0A4R6VNA8</accession>
<keyword evidence="4" id="KW-0687">Ribonucleoprotein</keyword>
<dbReference type="GO" id="GO:0016747">
    <property type="term" value="F:acyltransferase activity, transferring groups other than amino-acyl groups"/>
    <property type="evidence" value="ECO:0007669"/>
    <property type="project" value="InterPro"/>
</dbReference>
<evidence type="ECO:0000256" key="1">
    <source>
        <dbReference type="ARBA" id="ARBA00022679"/>
    </source>
</evidence>
<keyword evidence="5" id="KW-1185">Reference proteome</keyword>
<dbReference type="InterPro" id="IPR000182">
    <property type="entry name" value="GNAT_dom"/>
</dbReference>
<protein>
    <submittedName>
        <fullName evidence="4">Ribosomal protein S18 acetylase RimI-like enzyme</fullName>
    </submittedName>
</protein>
<gene>
    <name evidence="4" type="ORF">ATL17_1693</name>
</gene>
<dbReference type="Pfam" id="PF00583">
    <property type="entry name" value="Acetyltransf_1"/>
    <property type="match status" value="1"/>
</dbReference>
<reference evidence="4 5" key="1">
    <citation type="submission" date="2019-03" db="EMBL/GenBank/DDBJ databases">
        <title>Genomic Encyclopedia of Type Strains, Phase III (KMG-III): the genomes of soil and plant-associated and newly described type strains.</title>
        <authorList>
            <person name="Whitman W."/>
        </authorList>
    </citation>
    <scope>NUCLEOTIDE SEQUENCE [LARGE SCALE GENOMIC DNA]</scope>
    <source>
        <strain evidence="4 5">CGMCC 1.7002</strain>
    </source>
</reference>
<proteinExistence type="predicted"/>
<name>A0A4R6VNA8_9HYPH</name>
<dbReference type="InterPro" id="IPR016181">
    <property type="entry name" value="Acyl_CoA_acyltransferase"/>
</dbReference>
<keyword evidence="1" id="KW-0808">Transferase</keyword>
<evidence type="ECO:0000313" key="5">
    <source>
        <dbReference type="Proteomes" id="UP000295391"/>
    </source>
</evidence>
<evidence type="ECO:0000313" key="4">
    <source>
        <dbReference type="EMBL" id="TDQ63686.1"/>
    </source>
</evidence>
<dbReference type="AlphaFoldDB" id="A0A4R6VNA8"/>
<dbReference type="EMBL" id="SNYR01000002">
    <property type="protein sequence ID" value="TDQ63686.1"/>
    <property type="molecule type" value="Genomic_DNA"/>
</dbReference>
<dbReference type="PROSITE" id="PS51186">
    <property type="entry name" value="GNAT"/>
    <property type="match status" value="1"/>
</dbReference>
<dbReference type="SUPFAM" id="SSF55729">
    <property type="entry name" value="Acyl-CoA N-acyltransferases (Nat)"/>
    <property type="match status" value="1"/>
</dbReference>
<dbReference type="PANTHER" id="PTHR43877">
    <property type="entry name" value="AMINOALKYLPHOSPHONATE N-ACETYLTRANSFERASE-RELATED-RELATED"/>
    <property type="match status" value="1"/>
</dbReference>
<dbReference type="OrthoDB" id="3389160at2"/>
<feature type="domain" description="N-acetyltransferase" evidence="3">
    <location>
        <begin position="19"/>
        <end position="173"/>
    </location>
</feature>
<evidence type="ECO:0000256" key="2">
    <source>
        <dbReference type="ARBA" id="ARBA00023315"/>
    </source>
</evidence>
<dbReference type="Proteomes" id="UP000295391">
    <property type="component" value="Unassembled WGS sequence"/>
</dbReference>
<dbReference type="Gene3D" id="3.40.630.30">
    <property type="match status" value="1"/>
</dbReference>
<evidence type="ECO:0000259" key="3">
    <source>
        <dbReference type="PROSITE" id="PS51186"/>
    </source>
</evidence>
<keyword evidence="2" id="KW-0012">Acyltransferase</keyword>
<dbReference type="CDD" id="cd04301">
    <property type="entry name" value="NAT_SF"/>
    <property type="match status" value="1"/>
</dbReference>